<keyword evidence="1 2" id="KW-0694">RNA-binding</keyword>
<evidence type="ECO:0000256" key="1">
    <source>
        <dbReference type="ARBA" id="ARBA00022884"/>
    </source>
</evidence>
<proteinExistence type="predicted"/>
<feature type="region of interest" description="Disordered" evidence="3">
    <location>
        <begin position="160"/>
        <end position="219"/>
    </location>
</feature>
<feature type="region of interest" description="Disordered" evidence="3">
    <location>
        <begin position="1"/>
        <end position="35"/>
    </location>
</feature>
<feature type="domain" description="HTH La-type RNA-binding" evidence="4">
    <location>
        <begin position="307"/>
        <end position="396"/>
    </location>
</feature>
<dbReference type="Proteomes" id="UP000734854">
    <property type="component" value="Unassembled WGS sequence"/>
</dbReference>
<dbReference type="PANTHER" id="PTHR22792">
    <property type="entry name" value="LUPUS LA PROTEIN-RELATED"/>
    <property type="match status" value="1"/>
</dbReference>
<dbReference type="SMART" id="SM00715">
    <property type="entry name" value="LA"/>
    <property type="match status" value="1"/>
</dbReference>
<accession>A0A8J5H2Y7</accession>
<dbReference type="PROSITE" id="PS50961">
    <property type="entry name" value="HTH_LA"/>
    <property type="match status" value="1"/>
</dbReference>
<dbReference type="InterPro" id="IPR045180">
    <property type="entry name" value="La_dom_prot"/>
</dbReference>
<dbReference type="InterPro" id="IPR006630">
    <property type="entry name" value="La_HTH"/>
</dbReference>
<dbReference type="EMBL" id="JACMSC010000007">
    <property type="protein sequence ID" value="KAG6515293.1"/>
    <property type="molecule type" value="Genomic_DNA"/>
</dbReference>
<evidence type="ECO:0000313" key="6">
    <source>
        <dbReference type="Proteomes" id="UP000734854"/>
    </source>
</evidence>
<dbReference type="PANTHER" id="PTHR22792:SF132">
    <property type="entry name" value="LA-RELATED PROTEIN 1"/>
    <property type="match status" value="1"/>
</dbReference>
<dbReference type="AlphaFoldDB" id="A0A8J5H2Y7"/>
<feature type="compositionally biased region" description="Low complexity" evidence="3">
    <location>
        <begin position="1"/>
        <end position="12"/>
    </location>
</feature>
<evidence type="ECO:0000313" key="5">
    <source>
        <dbReference type="EMBL" id="KAG6515293.1"/>
    </source>
</evidence>
<reference evidence="5 6" key="1">
    <citation type="submission" date="2020-08" db="EMBL/GenBank/DDBJ databases">
        <title>Plant Genome Project.</title>
        <authorList>
            <person name="Zhang R.-G."/>
        </authorList>
    </citation>
    <scope>NUCLEOTIDE SEQUENCE [LARGE SCALE GENOMIC DNA]</scope>
    <source>
        <tissue evidence="5">Rhizome</tissue>
    </source>
</reference>
<comment type="caution">
    <text evidence="5">The sequence shown here is derived from an EMBL/GenBank/DDBJ whole genome shotgun (WGS) entry which is preliminary data.</text>
</comment>
<dbReference type="OrthoDB" id="340227at2759"/>
<evidence type="ECO:0000256" key="2">
    <source>
        <dbReference type="PROSITE-ProRule" id="PRU00332"/>
    </source>
</evidence>
<evidence type="ECO:0000256" key="3">
    <source>
        <dbReference type="SAM" id="MobiDB-lite"/>
    </source>
</evidence>
<gene>
    <name evidence="5" type="ORF">ZIOFF_025685</name>
</gene>
<sequence>MSPIDSSSSPASRQFAAQPPLQDGEDRACGANLTGKKPAWNVQMNGARNGASVISDGSWPALSQSATGIFKSSLSDATKPIQDQLISAPLGSVMTASQPVPYFPLHEPSSSPSLLKPDAKLNSVNTGDCVCSTGVPAIVTPEPPQLAALEQRTKICLDVVSDSSPKNPPKGKNNWDRNLGGSFAPQNRNTTDHYGRYNGIRRTQNGGRVSHQGGYGKRQDHKLGRYERNLPPHANVLLPPPPGYFRHFIRAPQPAMAPFFHMPVQVRPLVDPMGYPEAPMYFFPPPPPPEKLRNVPFVRHQAPSTIVRPVDNLQLMILKQIEYYFSTENLCKDFFLKTSMDNQGWVPVSLIAGFNRVKKLTNNISYILDALRNSTILEVQGDKIRRRKDWMNWILPSISKRYGIVPGPQSLATSDDGSLDTLVQNLGLEDGAASQTIYNGTLEKVH</sequence>
<organism evidence="5 6">
    <name type="scientific">Zingiber officinale</name>
    <name type="common">Ginger</name>
    <name type="synonym">Amomum zingiber</name>
    <dbReference type="NCBI Taxonomy" id="94328"/>
    <lineage>
        <taxon>Eukaryota</taxon>
        <taxon>Viridiplantae</taxon>
        <taxon>Streptophyta</taxon>
        <taxon>Embryophyta</taxon>
        <taxon>Tracheophyta</taxon>
        <taxon>Spermatophyta</taxon>
        <taxon>Magnoliopsida</taxon>
        <taxon>Liliopsida</taxon>
        <taxon>Zingiberales</taxon>
        <taxon>Zingiberaceae</taxon>
        <taxon>Zingiber</taxon>
    </lineage>
</organism>
<protein>
    <recommendedName>
        <fullName evidence="4">HTH La-type RNA-binding domain-containing protein</fullName>
    </recommendedName>
</protein>
<dbReference type="CDD" id="cd07323">
    <property type="entry name" value="LAM"/>
    <property type="match status" value="1"/>
</dbReference>
<dbReference type="Pfam" id="PF05383">
    <property type="entry name" value="La"/>
    <property type="match status" value="1"/>
</dbReference>
<evidence type="ECO:0000259" key="4">
    <source>
        <dbReference type="PROSITE" id="PS50961"/>
    </source>
</evidence>
<name>A0A8J5H2Y7_ZINOF</name>
<dbReference type="FunFam" id="1.10.10.10:FF:000131">
    <property type="entry name" value="la-related protein 1B isoform X2"/>
    <property type="match status" value="1"/>
</dbReference>
<keyword evidence="6" id="KW-1185">Reference proteome</keyword>
<dbReference type="GO" id="GO:0003723">
    <property type="term" value="F:RNA binding"/>
    <property type="evidence" value="ECO:0007669"/>
    <property type="project" value="UniProtKB-UniRule"/>
</dbReference>